<dbReference type="AlphaFoldDB" id="Q8H4S7"/>
<dbReference type="Proteomes" id="UP000000763">
    <property type="component" value="Chromosome 7"/>
</dbReference>
<evidence type="ECO:0000256" key="1">
    <source>
        <dbReference type="SAM" id="MobiDB-lite"/>
    </source>
</evidence>
<feature type="region of interest" description="Disordered" evidence="1">
    <location>
        <begin position="86"/>
        <end position="179"/>
    </location>
</feature>
<reference evidence="3" key="1">
    <citation type="journal article" date="2005" name="Nature">
        <title>The map-based sequence of the rice genome.</title>
        <authorList>
            <consortium name="International rice genome sequencing project (IRGSP)"/>
            <person name="Matsumoto T."/>
            <person name="Wu J."/>
            <person name="Kanamori H."/>
            <person name="Katayose Y."/>
            <person name="Fujisawa M."/>
            <person name="Namiki N."/>
            <person name="Mizuno H."/>
            <person name="Yamamoto K."/>
            <person name="Antonio B.A."/>
            <person name="Baba T."/>
            <person name="Sakata K."/>
            <person name="Nagamura Y."/>
            <person name="Aoki H."/>
            <person name="Arikawa K."/>
            <person name="Arita K."/>
            <person name="Bito T."/>
            <person name="Chiden Y."/>
            <person name="Fujitsuka N."/>
            <person name="Fukunaka R."/>
            <person name="Hamada M."/>
            <person name="Harada C."/>
            <person name="Hayashi A."/>
            <person name="Hijishita S."/>
            <person name="Honda M."/>
            <person name="Hosokawa S."/>
            <person name="Ichikawa Y."/>
            <person name="Idonuma A."/>
            <person name="Iijima M."/>
            <person name="Ikeda M."/>
            <person name="Ikeno M."/>
            <person name="Ito K."/>
            <person name="Ito S."/>
            <person name="Ito T."/>
            <person name="Ito Y."/>
            <person name="Ito Y."/>
            <person name="Iwabuchi A."/>
            <person name="Kamiya K."/>
            <person name="Karasawa W."/>
            <person name="Kurita K."/>
            <person name="Katagiri S."/>
            <person name="Kikuta A."/>
            <person name="Kobayashi H."/>
            <person name="Kobayashi N."/>
            <person name="Machita K."/>
            <person name="Maehara T."/>
            <person name="Masukawa M."/>
            <person name="Mizubayashi T."/>
            <person name="Mukai Y."/>
            <person name="Nagasaki H."/>
            <person name="Nagata Y."/>
            <person name="Naito S."/>
            <person name="Nakashima M."/>
            <person name="Nakama Y."/>
            <person name="Nakamichi Y."/>
            <person name="Nakamura M."/>
            <person name="Meguro A."/>
            <person name="Negishi M."/>
            <person name="Ohta I."/>
            <person name="Ohta T."/>
            <person name="Okamoto M."/>
            <person name="Ono N."/>
            <person name="Saji S."/>
            <person name="Sakaguchi M."/>
            <person name="Sakai K."/>
            <person name="Shibata M."/>
            <person name="Shimokawa T."/>
            <person name="Song J."/>
            <person name="Takazaki Y."/>
            <person name="Terasawa K."/>
            <person name="Tsugane M."/>
            <person name="Tsuji K."/>
            <person name="Ueda S."/>
            <person name="Waki K."/>
            <person name="Yamagata H."/>
            <person name="Yamamoto M."/>
            <person name="Yamamoto S."/>
            <person name="Yamane H."/>
            <person name="Yoshiki S."/>
            <person name="Yoshihara R."/>
            <person name="Yukawa K."/>
            <person name="Zhong H."/>
            <person name="Yano M."/>
            <person name="Yuan Q."/>
            <person name="Ouyang S."/>
            <person name="Liu J."/>
            <person name="Jones K.M."/>
            <person name="Gansberger K."/>
            <person name="Moffat K."/>
            <person name="Hill J."/>
            <person name="Bera J."/>
            <person name="Fadrosh D."/>
            <person name="Jin S."/>
            <person name="Johri S."/>
            <person name="Kim M."/>
            <person name="Overton L."/>
            <person name="Reardon M."/>
            <person name="Tsitrin T."/>
            <person name="Vuong H."/>
            <person name="Weaver B."/>
            <person name="Ciecko A."/>
            <person name="Tallon L."/>
            <person name="Jackson J."/>
            <person name="Pai G."/>
            <person name="Aken S.V."/>
            <person name="Utterback T."/>
            <person name="Reidmuller S."/>
            <person name="Feldblyum T."/>
            <person name="Hsiao J."/>
            <person name="Zismann V."/>
            <person name="Iobst S."/>
            <person name="de Vazeille A.R."/>
            <person name="Buell C.R."/>
            <person name="Ying K."/>
            <person name="Li Y."/>
            <person name="Lu T."/>
            <person name="Huang Y."/>
            <person name="Zhao Q."/>
            <person name="Feng Q."/>
            <person name="Zhang L."/>
            <person name="Zhu J."/>
            <person name="Weng Q."/>
            <person name="Mu J."/>
            <person name="Lu Y."/>
            <person name="Fan D."/>
            <person name="Liu Y."/>
            <person name="Guan J."/>
            <person name="Zhang Y."/>
            <person name="Yu S."/>
            <person name="Liu X."/>
            <person name="Zhang Y."/>
            <person name="Hong G."/>
            <person name="Han B."/>
            <person name="Choisne N."/>
            <person name="Demange N."/>
            <person name="Orjeda G."/>
            <person name="Samain S."/>
            <person name="Cattolico L."/>
            <person name="Pelletier E."/>
            <person name="Couloux A."/>
            <person name="Segurens B."/>
            <person name="Wincker P."/>
            <person name="D'Hont A."/>
            <person name="Scarpelli C."/>
            <person name="Weissenbach J."/>
            <person name="Salanoubat M."/>
            <person name="Quetier F."/>
            <person name="Yu Y."/>
            <person name="Kim H.R."/>
            <person name="Rambo T."/>
            <person name="Currie J."/>
            <person name="Collura K."/>
            <person name="Luo M."/>
            <person name="Yang T."/>
            <person name="Ammiraju J.S.S."/>
            <person name="Engler F."/>
            <person name="Soderlund C."/>
            <person name="Wing R.A."/>
            <person name="Palmer L.E."/>
            <person name="de la Bastide M."/>
            <person name="Spiegel L."/>
            <person name="Nascimento L."/>
            <person name="Zutavern T."/>
            <person name="O'Shaughnessy A."/>
            <person name="Dike S."/>
            <person name="Dedhia N."/>
            <person name="Preston R."/>
            <person name="Balija V."/>
            <person name="McCombie W.R."/>
            <person name="Chow T."/>
            <person name="Chen H."/>
            <person name="Chung M."/>
            <person name="Chen C."/>
            <person name="Shaw J."/>
            <person name="Wu H."/>
            <person name="Hsiao K."/>
            <person name="Chao Y."/>
            <person name="Chu M."/>
            <person name="Cheng C."/>
            <person name="Hour A."/>
            <person name="Lee P."/>
            <person name="Lin S."/>
            <person name="Lin Y."/>
            <person name="Liou J."/>
            <person name="Liu S."/>
            <person name="Hsing Y."/>
            <person name="Raghuvanshi S."/>
            <person name="Mohanty A."/>
            <person name="Bharti A.K."/>
            <person name="Gaur A."/>
            <person name="Gupta V."/>
            <person name="Kumar D."/>
            <person name="Ravi V."/>
            <person name="Vij S."/>
            <person name="Kapur A."/>
            <person name="Khurana P."/>
            <person name="Khurana P."/>
            <person name="Khurana J.P."/>
            <person name="Tyagi A.K."/>
            <person name="Gaikwad K."/>
            <person name="Singh A."/>
            <person name="Dalal V."/>
            <person name="Srivastava S."/>
            <person name="Dixit A."/>
            <person name="Pal A.K."/>
            <person name="Ghazi I.A."/>
            <person name="Yadav M."/>
            <person name="Pandit A."/>
            <person name="Bhargava A."/>
            <person name="Sureshbabu K."/>
            <person name="Batra K."/>
            <person name="Sharma T.R."/>
            <person name="Mohapatra T."/>
            <person name="Singh N.K."/>
            <person name="Messing J."/>
            <person name="Nelson A.B."/>
            <person name="Fuks G."/>
            <person name="Kavchok S."/>
            <person name="Keizer G."/>
            <person name="Linton E."/>
            <person name="Llaca V."/>
            <person name="Song R."/>
            <person name="Tanyolac B."/>
            <person name="Young S."/>
            <person name="Ho-Il K."/>
            <person name="Hahn J.H."/>
            <person name="Sangsakoo G."/>
            <person name="Vanavichit A."/>
            <person name="de Mattos Luiz.A.T."/>
            <person name="Zimmer P.D."/>
            <person name="Malone G."/>
            <person name="Dellagostin O."/>
            <person name="de Oliveira A.C."/>
            <person name="Bevan M."/>
            <person name="Bancroft I."/>
            <person name="Minx P."/>
            <person name="Cordum H."/>
            <person name="Wilson R."/>
            <person name="Cheng Z."/>
            <person name="Jin W."/>
            <person name="Jiang J."/>
            <person name="Leong S.A."/>
            <person name="Iwama H."/>
            <person name="Gojobori T."/>
            <person name="Itoh T."/>
            <person name="Niimura Y."/>
            <person name="Fujii Y."/>
            <person name="Habara T."/>
            <person name="Sakai H."/>
            <person name="Sato Y."/>
            <person name="Wilson G."/>
            <person name="Kumar K."/>
            <person name="McCouch S."/>
            <person name="Juretic N."/>
            <person name="Hoen D."/>
            <person name="Wright S."/>
            <person name="Bruskiewich R."/>
            <person name="Bureau T."/>
            <person name="Miyao A."/>
            <person name="Hirochika H."/>
            <person name="Nishikawa T."/>
            <person name="Kadowaki K."/>
            <person name="Sugiura M."/>
            <person name="Burr B."/>
            <person name="Sasaki T."/>
        </authorList>
    </citation>
    <scope>NUCLEOTIDE SEQUENCE [LARGE SCALE GENOMIC DNA]</scope>
    <source>
        <strain evidence="3">cv. Nipponbare</strain>
    </source>
</reference>
<feature type="compositionally biased region" description="Basic and acidic residues" evidence="1">
    <location>
        <begin position="296"/>
        <end position="306"/>
    </location>
</feature>
<organism evidence="2 3">
    <name type="scientific">Oryza sativa subsp. japonica</name>
    <name type="common">Rice</name>
    <dbReference type="NCBI Taxonomy" id="39947"/>
    <lineage>
        <taxon>Eukaryota</taxon>
        <taxon>Viridiplantae</taxon>
        <taxon>Streptophyta</taxon>
        <taxon>Embryophyta</taxon>
        <taxon>Tracheophyta</taxon>
        <taxon>Spermatophyta</taxon>
        <taxon>Magnoliopsida</taxon>
        <taxon>Liliopsida</taxon>
        <taxon>Poales</taxon>
        <taxon>Poaceae</taxon>
        <taxon>BOP clade</taxon>
        <taxon>Oryzoideae</taxon>
        <taxon>Oryzeae</taxon>
        <taxon>Oryzinae</taxon>
        <taxon>Oryza</taxon>
        <taxon>Oryza sativa</taxon>
    </lineage>
</organism>
<feature type="region of interest" description="Disordered" evidence="1">
    <location>
        <begin position="379"/>
        <end position="405"/>
    </location>
</feature>
<dbReference type="EMBL" id="AP003932">
    <property type="protein sequence ID" value="BAC22552.1"/>
    <property type="molecule type" value="Genomic_DNA"/>
</dbReference>
<proteinExistence type="predicted"/>
<evidence type="ECO:0000313" key="3">
    <source>
        <dbReference type="Proteomes" id="UP000000763"/>
    </source>
</evidence>
<feature type="region of interest" description="Disordered" evidence="1">
    <location>
        <begin position="296"/>
        <end position="316"/>
    </location>
</feature>
<feature type="compositionally biased region" description="Pro residues" evidence="1">
    <location>
        <begin position="145"/>
        <end position="154"/>
    </location>
</feature>
<name>Q8H4S7_ORYSJ</name>
<protein>
    <submittedName>
        <fullName evidence="2">Uncharacterized protein</fullName>
    </submittedName>
</protein>
<evidence type="ECO:0000313" key="2">
    <source>
        <dbReference type="EMBL" id="BAC22552.1"/>
    </source>
</evidence>
<gene>
    <name evidence="2" type="primary">OJ1773_H01.119</name>
</gene>
<accession>Q8H4S7</accession>
<reference evidence="3" key="2">
    <citation type="journal article" date="2008" name="Nucleic Acids Res.">
        <title>The rice annotation project database (RAP-DB): 2008 update.</title>
        <authorList>
            <consortium name="The rice annotation project (RAP)"/>
        </authorList>
    </citation>
    <scope>GENOME REANNOTATION</scope>
    <source>
        <strain evidence="3">cv. Nipponbare</strain>
    </source>
</reference>
<sequence>MARQLVGRVWAGGAAHGPARPGTKCRSGRAGPMAVMDLIAVGELLLAHAVGCRCPPRVHLATVKRRQPLRSKHDELVLVHAVNRQGPFGTRCQPASKIQPKGGGERAATAASVPPPRFGQREGIGDGDGANGSKRRRRRTTLSPDPLPSPPFPDPAEGGMGEGVLAGDSPPSSQLWPEGRGRGVAAASLLNLAGGDRAAVAAFLPSPPSLLAASTRLQAVATVTLPPSQIWLKGGGKGGGVAPATTSPHLLSLSLSLSPQNLNPRSGRRTVISGAYPKSPTEECQNPVRTAAMAAEEKNHGDRGEAGEDGDDDALRSRLGAGRKLHLLSAPAPRLRVAGGDSARRTTSRFPVGTRAIADALPALPHACRLANGAVDAAAAARPPAPHQLNPSARPGNTPPPPPGLGVLLPPPPPPLLGLLGRGTPPRAAERELIVASRPSLHCRRYATCLCFRRLLVVVSSRRLLYARAACLLRAPRRVAECGHERAGERKKKPQRTLHTARAVARAFAFVLTSSWVGWVGWS</sequence>